<accession>A0A0D3DWC5</accession>
<dbReference type="Gramene" id="Bo8g102260.1">
    <property type="protein sequence ID" value="Bo8g102260.1"/>
    <property type="gene ID" value="Bo8g102260"/>
</dbReference>
<feature type="signal peptide" evidence="2">
    <location>
        <begin position="1"/>
        <end position="23"/>
    </location>
</feature>
<dbReference type="OMA" id="FERCKIQ"/>
<evidence type="ECO:0000256" key="1">
    <source>
        <dbReference type="SAM" id="MobiDB-lite"/>
    </source>
</evidence>
<evidence type="ECO:0000313" key="3">
    <source>
        <dbReference type="EnsemblPlants" id="Bo8g102260.1"/>
    </source>
</evidence>
<protein>
    <submittedName>
        <fullName evidence="3">Uncharacterized protein</fullName>
    </submittedName>
</protein>
<organism evidence="3 4">
    <name type="scientific">Brassica oleracea var. oleracea</name>
    <dbReference type="NCBI Taxonomy" id="109376"/>
    <lineage>
        <taxon>Eukaryota</taxon>
        <taxon>Viridiplantae</taxon>
        <taxon>Streptophyta</taxon>
        <taxon>Embryophyta</taxon>
        <taxon>Tracheophyta</taxon>
        <taxon>Spermatophyta</taxon>
        <taxon>Magnoliopsida</taxon>
        <taxon>eudicotyledons</taxon>
        <taxon>Gunneridae</taxon>
        <taxon>Pentapetalae</taxon>
        <taxon>rosids</taxon>
        <taxon>malvids</taxon>
        <taxon>Brassicales</taxon>
        <taxon>Brassicaceae</taxon>
        <taxon>Brassiceae</taxon>
        <taxon>Brassica</taxon>
    </lineage>
</organism>
<evidence type="ECO:0000313" key="4">
    <source>
        <dbReference type="Proteomes" id="UP000032141"/>
    </source>
</evidence>
<reference evidence="3 4" key="1">
    <citation type="journal article" date="2014" name="Genome Biol.">
        <title>Transcriptome and methylome profiling reveals relics of genome dominance in the mesopolyploid Brassica oleracea.</title>
        <authorList>
            <person name="Parkin I.A."/>
            <person name="Koh C."/>
            <person name="Tang H."/>
            <person name="Robinson S.J."/>
            <person name="Kagale S."/>
            <person name="Clarke W.E."/>
            <person name="Town C.D."/>
            <person name="Nixon J."/>
            <person name="Krishnakumar V."/>
            <person name="Bidwell S.L."/>
            <person name="Denoeud F."/>
            <person name="Belcram H."/>
            <person name="Links M.G."/>
            <person name="Just J."/>
            <person name="Clarke C."/>
            <person name="Bender T."/>
            <person name="Huebert T."/>
            <person name="Mason A.S."/>
            <person name="Pires J.C."/>
            <person name="Barker G."/>
            <person name="Moore J."/>
            <person name="Walley P.G."/>
            <person name="Manoli S."/>
            <person name="Batley J."/>
            <person name="Edwards D."/>
            <person name="Nelson M.N."/>
            <person name="Wang X."/>
            <person name="Paterson A.H."/>
            <person name="King G."/>
            <person name="Bancroft I."/>
            <person name="Chalhoub B."/>
            <person name="Sharpe A.G."/>
        </authorList>
    </citation>
    <scope>NUCLEOTIDE SEQUENCE</scope>
    <source>
        <strain evidence="3 4">cv. TO1000</strain>
    </source>
</reference>
<feature type="compositionally biased region" description="Pro residues" evidence="1">
    <location>
        <begin position="60"/>
        <end position="74"/>
    </location>
</feature>
<sequence>MAKWSAIVLIMMTVVAIAVTAEAKYDRNEWLKCFRKCSKPCKTHDGNCFERCKVQCGGPNPPHGPGGPLPPPSSPRTLHGMTSAEVREGKER</sequence>
<dbReference type="Proteomes" id="UP000032141">
    <property type="component" value="Chromosome C8"/>
</dbReference>
<feature type="region of interest" description="Disordered" evidence="1">
    <location>
        <begin position="60"/>
        <end position="92"/>
    </location>
</feature>
<reference evidence="3" key="2">
    <citation type="submission" date="2015-03" db="UniProtKB">
        <authorList>
            <consortium name="EnsemblPlants"/>
        </authorList>
    </citation>
    <scope>IDENTIFICATION</scope>
</reference>
<name>A0A0D3DWC5_BRAOL</name>
<feature type="chain" id="PRO_5002270639" evidence="2">
    <location>
        <begin position="24"/>
        <end position="92"/>
    </location>
</feature>
<proteinExistence type="predicted"/>
<dbReference type="HOGENOM" id="CLU_182509_0_0_1"/>
<keyword evidence="2" id="KW-0732">Signal</keyword>
<keyword evidence="4" id="KW-1185">Reference proteome</keyword>
<dbReference type="EnsemblPlants" id="Bo8g102260.1">
    <property type="protein sequence ID" value="Bo8g102260.1"/>
    <property type="gene ID" value="Bo8g102260"/>
</dbReference>
<dbReference type="AlphaFoldDB" id="A0A0D3DWC5"/>
<evidence type="ECO:0000256" key="2">
    <source>
        <dbReference type="SAM" id="SignalP"/>
    </source>
</evidence>